<feature type="region of interest" description="Disordered" evidence="1">
    <location>
        <begin position="16"/>
        <end position="35"/>
    </location>
</feature>
<feature type="region of interest" description="Disordered" evidence="1">
    <location>
        <begin position="229"/>
        <end position="249"/>
    </location>
</feature>
<feature type="compositionally biased region" description="Basic and acidic residues" evidence="1">
    <location>
        <begin position="23"/>
        <end position="34"/>
    </location>
</feature>
<feature type="region of interest" description="Disordered" evidence="1">
    <location>
        <begin position="48"/>
        <end position="67"/>
    </location>
</feature>
<evidence type="ECO:0000256" key="1">
    <source>
        <dbReference type="SAM" id="MobiDB-lite"/>
    </source>
</evidence>
<proteinExistence type="predicted"/>
<evidence type="ECO:0000313" key="2">
    <source>
        <dbReference type="EMBL" id="PLW33220.1"/>
    </source>
</evidence>
<comment type="caution">
    <text evidence="2">The sequence shown here is derived from an EMBL/GenBank/DDBJ whole genome shotgun (WGS) entry which is preliminary data.</text>
</comment>
<sequence length="333" mass="36197">MSAQTKILQEHDVLLHYSSDTPAEPRDPLERAGTSKECTISWVSLSSKEDGFGPNQIPRGDLAGPSAPNSKHRCCATTKPSSPPCQPKQRSCGSTTYCFTTHPIRLPSPGILWRGQGRPRNHHQLVTQLQPAALRDWNATFSWSPTSFISSSQNLSSSTSANVHPVQRPEPNQFKSPLLSMGTVSNAFDSNVSTDSKLKIWSPFTNDSAMLELPSPFISVLAFQRSPADNQHGHAPYKSPTDPPLSSVQHQDMNFGISHSPRVNGSYLWHWLILVSAETAGQLICWLNFSTSRRGWSSIGAADTSNLPLAELIQQSISPSTKGGSQAGNSASQ</sequence>
<accession>A0A2N5U671</accession>
<dbReference type="AlphaFoldDB" id="A0A2N5U671"/>
<organism evidence="2 3">
    <name type="scientific">Puccinia coronata f. sp. avenae</name>
    <dbReference type="NCBI Taxonomy" id="200324"/>
    <lineage>
        <taxon>Eukaryota</taxon>
        <taxon>Fungi</taxon>
        <taxon>Dikarya</taxon>
        <taxon>Basidiomycota</taxon>
        <taxon>Pucciniomycotina</taxon>
        <taxon>Pucciniomycetes</taxon>
        <taxon>Pucciniales</taxon>
        <taxon>Pucciniaceae</taxon>
        <taxon>Puccinia</taxon>
    </lineage>
</organism>
<protein>
    <submittedName>
        <fullName evidence="2">Uncharacterized protein</fullName>
    </submittedName>
</protein>
<reference evidence="2 3" key="1">
    <citation type="submission" date="2017-11" db="EMBL/GenBank/DDBJ databases">
        <title>De novo assembly and phasing of dikaryotic genomes from two isolates of Puccinia coronata f. sp. avenae, the causal agent of oat crown rust.</title>
        <authorList>
            <person name="Miller M.E."/>
            <person name="Zhang Y."/>
            <person name="Omidvar V."/>
            <person name="Sperschneider J."/>
            <person name="Schwessinger B."/>
            <person name="Raley C."/>
            <person name="Palmer J.M."/>
            <person name="Garnica D."/>
            <person name="Upadhyaya N."/>
            <person name="Rathjen J."/>
            <person name="Taylor J.M."/>
            <person name="Park R.F."/>
            <person name="Dodds P.N."/>
            <person name="Hirsch C.D."/>
            <person name="Kianian S.F."/>
            <person name="Figueroa M."/>
        </authorList>
    </citation>
    <scope>NUCLEOTIDE SEQUENCE [LARGE SCALE GENOMIC DNA]</scope>
    <source>
        <strain evidence="2">12SD80</strain>
    </source>
</reference>
<gene>
    <name evidence="2" type="ORF">PCASD_09538</name>
</gene>
<dbReference type="Proteomes" id="UP000235392">
    <property type="component" value="Unassembled WGS sequence"/>
</dbReference>
<name>A0A2N5U671_9BASI</name>
<evidence type="ECO:0000313" key="3">
    <source>
        <dbReference type="Proteomes" id="UP000235392"/>
    </source>
</evidence>
<dbReference type="EMBL" id="PGCI01000225">
    <property type="protein sequence ID" value="PLW33220.1"/>
    <property type="molecule type" value="Genomic_DNA"/>
</dbReference>